<evidence type="ECO:0000313" key="2">
    <source>
        <dbReference type="Proteomes" id="UP000007437"/>
    </source>
</evidence>
<dbReference type="EMBL" id="FR687359">
    <property type="protein sequence ID" value="CBW75128.1"/>
    <property type="molecule type" value="Genomic_DNA"/>
</dbReference>
<dbReference type="KEGG" id="brh:RBRH_02631"/>
<sequence length="104" mass="11512">MYRPSMHGGSLMTRHITSLYVSSPQCKGSSADELPFDRIQEIPTGCAVAYSEGGKPQIVTLRNSLEQAHVDLILVMQEGAIQGLMHVLAIQILTNYQQHHSSYE</sequence>
<reference evidence="1 2" key="1">
    <citation type="journal article" date="2011" name="J. Bacteriol.">
        <title>Complete genome sequence of Burkholderia rhizoxinica, an endosymbiont of Rhizopus microsporus.</title>
        <authorList>
            <person name="Lackner G."/>
            <person name="Moebius N."/>
            <person name="Partida-Martinez L."/>
            <person name="Hertweck C."/>
        </authorList>
    </citation>
    <scope>NUCLEOTIDE SEQUENCE [LARGE SCALE GENOMIC DNA]</scope>
    <source>
        <strain evidence="2">DSM 19002 / CIP 109453 / HKI 454</strain>
    </source>
</reference>
<proteinExistence type="predicted"/>
<dbReference type="HOGENOM" id="CLU_2244913_0_0_4"/>
<name>E5AR96_MYCRK</name>
<dbReference type="AlphaFoldDB" id="E5AR96"/>
<dbReference type="Proteomes" id="UP000007437">
    <property type="component" value="Chromosome"/>
</dbReference>
<gene>
    <name evidence="1" type="ordered locus">RBRH_02631</name>
</gene>
<protein>
    <submittedName>
        <fullName evidence="1">Uncharacterized protein</fullName>
    </submittedName>
</protein>
<dbReference type="STRING" id="882378.RBRH_02631"/>
<accession>E5AR96</accession>
<evidence type="ECO:0000313" key="1">
    <source>
        <dbReference type="EMBL" id="CBW75128.1"/>
    </source>
</evidence>
<organism evidence="1 2">
    <name type="scientific">Mycetohabitans rhizoxinica (strain DSM 19002 / CIP 109453 / HKI 454)</name>
    <name type="common">Paraburkholderia rhizoxinica</name>
    <dbReference type="NCBI Taxonomy" id="882378"/>
    <lineage>
        <taxon>Bacteria</taxon>
        <taxon>Pseudomonadati</taxon>
        <taxon>Pseudomonadota</taxon>
        <taxon>Betaproteobacteria</taxon>
        <taxon>Burkholderiales</taxon>
        <taxon>Burkholderiaceae</taxon>
        <taxon>Mycetohabitans</taxon>
    </lineage>
</organism>